<evidence type="ECO:0008006" key="7">
    <source>
        <dbReference type="Google" id="ProtNLM"/>
    </source>
</evidence>
<dbReference type="EMBL" id="KV918812">
    <property type="protein sequence ID" value="OSX78467.1"/>
    <property type="molecule type" value="Genomic_DNA"/>
</dbReference>
<keyword evidence="6" id="KW-1185">Reference proteome</keyword>
<keyword evidence="1" id="KW-0479">Metal-binding</keyword>
<dbReference type="OrthoDB" id="409273at2759"/>
<dbReference type="InterPro" id="IPR012337">
    <property type="entry name" value="RNaseH-like_sf"/>
</dbReference>
<feature type="compositionally biased region" description="Basic and acidic residues" evidence="2">
    <location>
        <begin position="768"/>
        <end position="777"/>
    </location>
</feature>
<evidence type="ECO:0000256" key="2">
    <source>
        <dbReference type="SAM" id="MobiDB-lite"/>
    </source>
</evidence>
<accession>A0A1X6PC92</accession>
<feature type="compositionally biased region" description="Gly residues" evidence="2">
    <location>
        <begin position="260"/>
        <end position="278"/>
    </location>
</feature>
<dbReference type="PANTHER" id="PTHR37984">
    <property type="entry name" value="PROTEIN CBG26694"/>
    <property type="match status" value="1"/>
</dbReference>
<evidence type="ECO:0000313" key="6">
    <source>
        <dbReference type="Proteomes" id="UP000218209"/>
    </source>
</evidence>
<organism evidence="5 6">
    <name type="scientific">Porphyra umbilicalis</name>
    <name type="common">Purple laver</name>
    <name type="synonym">Red alga</name>
    <dbReference type="NCBI Taxonomy" id="2786"/>
    <lineage>
        <taxon>Eukaryota</taxon>
        <taxon>Rhodophyta</taxon>
        <taxon>Bangiophyceae</taxon>
        <taxon>Bangiales</taxon>
        <taxon>Bangiaceae</taxon>
        <taxon>Porphyra</taxon>
    </lineage>
</organism>
<dbReference type="Proteomes" id="UP000218209">
    <property type="component" value="Unassembled WGS sequence"/>
</dbReference>
<feature type="region of interest" description="Disordered" evidence="2">
    <location>
        <begin position="1199"/>
        <end position="1221"/>
    </location>
</feature>
<gene>
    <name evidence="5" type="ORF">BU14_0108s0014</name>
</gene>
<feature type="compositionally biased region" description="Low complexity" evidence="2">
    <location>
        <begin position="843"/>
        <end position="854"/>
    </location>
</feature>
<reference evidence="5 6" key="1">
    <citation type="submission" date="2017-03" db="EMBL/GenBank/DDBJ databases">
        <title>WGS assembly of Porphyra umbilicalis.</title>
        <authorList>
            <person name="Brawley S.H."/>
            <person name="Blouin N.A."/>
            <person name="Ficko-Blean E."/>
            <person name="Wheeler G.L."/>
            <person name="Lohr M."/>
            <person name="Goodson H.V."/>
            <person name="Jenkins J.W."/>
            <person name="Blaby-Haas C.E."/>
            <person name="Helliwell K.E."/>
            <person name="Chan C."/>
            <person name="Marriage T."/>
            <person name="Bhattacharya D."/>
            <person name="Klein A.S."/>
            <person name="Badis Y."/>
            <person name="Brodie J."/>
            <person name="Cao Y."/>
            <person name="Collen J."/>
            <person name="Dittami S.M."/>
            <person name="Gachon C.M."/>
            <person name="Green B.R."/>
            <person name="Karpowicz S."/>
            <person name="Kim J.W."/>
            <person name="Kudahl U."/>
            <person name="Lin S."/>
            <person name="Michel G."/>
            <person name="Mittag M."/>
            <person name="Olson B.J."/>
            <person name="Pangilinan J."/>
            <person name="Peng Y."/>
            <person name="Qiu H."/>
            <person name="Shu S."/>
            <person name="Singer J.T."/>
            <person name="Smith A.G."/>
            <person name="Sprecher B.N."/>
            <person name="Wagner V."/>
            <person name="Wang W."/>
            <person name="Wang Z.-Y."/>
            <person name="Yan J."/>
            <person name="Yarish C."/>
            <person name="Zoeuner-Riek S."/>
            <person name="Zhuang Y."/>
            <person name="Zou Y."/>
            <person name="Lindquist E.A."/>
            <person name="Grimwood J."/>
            <person name="Barry K."/>
            <person name="Rokhsar D.S."/>
            <person name="Schmutz J."/>
            <person name="Stiller J.W."/>
            <person name="Grossman A.R."/>
            <person name="Prochnik S.E."/>
        </authorList>
    </citation>
    <scope>NUCLEOTIDE SEQUENCE [LARGE SCALE GENOMIC DNA]</scope>
    <source>
        <strain evidence="5">4086291</strain>
    </source>
</reference>
<evidence type="ECO:0000256" key="1">
    <source>
        <dbReference type="PROSITE-ProRule" id="PRU00047"/>
    </source>
</evidence>
<sequence>MPSLDLTAPAATSAAAACSTSAPGSDAPPVNRVLFSEDAVEAETLYAQTVRHVQADNAGGVAQAAASEARRASALRAAINDLEVLYEAVTTADERTRRRLTRAALVCRRPVPAWAQPGGRYWPLEMADADVRRVEQLLALGWSPAPDTLSPVAAPLSPSAAATGPFVAAAAAPVPGDSAAPVLPGVSAVPATSSSAPVCASVPLSPPGFPAVPPAVDASGATCAIGSLAAAGGSRGNDGGGCVPVGAADAGASGADAGSASGGASGEDGGGGSSGGRGGRSDDGGGGRDGSRGGGSGGGGGGGGGGAGGGGPPAGGPGGGGGGGPPGSGATVAVGALFVPASAPPPSLLPSQQGGVLLLALTGLAAEFASQLHEDLVCADTGAAALLDHLALSFDAPPAFKIERASAAVHACRRGGGSVAAYVVRFQSAVARCARAGVPLPAAYLGGLLLSNSGLSHEQQVVVQVTAAHSALTPATPTVVELAAALDRLHGYAVAAAPPAIATITLTADEHQALLAAGQDRASAVSRSGPEVCWHCHKEGHVRFHCPERQARVVAAGPPASFAPPVADSVEAGSALLASVVGSPPAVSPAGHRVLVCTSVVGAQVLAADALPVGVAIIDPGATAKLVGADWLRTYLGALPPHMRRQAVRRSASVLFRFGDNRTTLAESHWVIPVLLGGAVRLLGTHVIPGALPLLLSRPSLRAAQAVLDLAADSLWLKDRHVSIPLVVDSTGHLTLSLLPQADHVALAASSHRAPRRRSPPRTRAARSAREAATDAAREVAAAQRMAAASAAAAAAAAEASAAGTAEVAAAAAPAAGSSEVAAPLPCLPPASPKARAPRRRGAAGATARRGAPAGVDASSLAVPSLAGLEDANLPAVLTHLHRMYAHPGADRLLNLLRAGGLTSSRCAAVARQVTAACPTCRSLRPRPARSVVTLPRPTAFNDTVALDLAELSGRGRFLHLVDLGTRLSQCVVVADKEATTVVRAILDRWVVIYGAPRCVLSDPGAEFHNELFRTLAARFNVRVEATAAQSAWSNGVCEHHNGVIKHMVLSLAADYPAATFQELLSHACFPKNSLAVHGCATPFQLVTGSLLRLPSALSDALPAMQEGHLPTKADLARTLALLADSRAAFSRAEASHSVRRALNRRVPGEPGRVYSPGDVLRFWTQSQASSRRGMHGPATVVSQAARVVRLRHGAQHVTRNASDVEPFDAPDPPPTPAATTGVVGPALAALRQAAGPSAGAAARVVLGIGTGVGDVGVPAAGLSAGETLVAWVDDGAALRRPPGTRDGARRSPTPSLSRDGSSAAKVRLVLALFATRGWEPRSVDVSTAFLQGLPIDRPRPVYVCPPLEARVPAGVVWQLAKCAYGLTDAPRMWYERVRALMRAIGAERSAADLGLFVLVADGAVILAVAVHVDDFLYGGTATGVSLFERALRAAFSVGPVSTGTFVFTGLSLSYSAGSGRRAPRLWVDQTPYIDPIDDIPVSAARRAEPSAAVTASELTDYRRATGALLWAAGQTLPHLACGSAVLARHFRHALVSDLVRANLTIAAARRSRDLGLRFRPVRGPPCLYLYTNSSAVSLRSSAAQSGWAIFLGSTGGATRPSSSSVVPAGVVGDLLAWGSHRQRRVTHSSFAAEAFSLLQGLHAALGVADVARLLLSGLGGDVLPVHAFIDSRSLYDALTSSATTGSKEVRAAVADLRDHYRLGSLSSVSWLPGSHQLADGLTKPTGGRALRAAVASGWLPLPRDLVTKFAPSGGAPAWASTATVVAAPAPDNWRL</sequence>
<dbReference type="Gene3D" id="3.30.420.10">
    <property type="entry name" value="Ribonuclease H-like superfamily/Ribonuclease H"/>
    <property type="match status" value="1"/>
</dbReference>
<feature type="compositionally biased region" description="Basic and acidic residues" evidence="2">
    <location>
        <begin position="279"/>
        <end position="291"/>
    </location>
</feature>
<dbReference type="PANTHER" id="PTHR37984:SF5">
    <property type="entry name" value="PROTEIN NYNRIN-LIKE"/>
    <property type="match status" value="1"/>
</dbReference>
<dbReference type="InterPro" id="IPR013103">
    <property type="entry name" value="RVT_2"/>
</dbReference>
<dbReference type="InterPro" id="IPR036397">
    <property type="entry name" value="RNaseH_sf"/>
</dbReference>
<feature type="region of interest" description="Disordered" evidence="2">
    <location>
        <begin position="748"/>
        <end position="777"/>
    </location>
</feature>
<dbReference type="InterPro" id="IPR050951">
    <property type="entry name" value="Retrovirus_Pol_polyprotein"/>
</dbReference>
<feature type="region of interest" description="Disordered" evidence="2">
    <location>
        <begin position="1280"/>
        <end position="1301"/>
    </location>
</feature>
<evidence type="ECO:0000259" key="3">
    <source>
        <dbReference type="PROSITE" id="PS50158"/>
    </source>
</evidence>
<feature type="domain" description="CCHC-type" evidence="3">
    <location>
        <begin position="533"/>
        <end position="548"/>
    </location>
</feature>
<dbReference type="GO" id="GO:0008270">
    <property type="term" value="F:zinc ion binding"/>
    <property type="evidence" value="ECO:0007669"/>
    <property type="project" value="UniProtKB-KW"/>
</dbReference>
<dbReference type="SUPFAM" id="SSF53098">
    <property type="entry name" value="Ribonuclease H-like"/>
    <property type="match status" value="1"/>
</dbReference>
<dbReference type="InterPro" id="IPR001584">
    <property type="entry name" value="Integrase_cat-core"/>
</dbReference>
<feature type="region of interest" description="Disordered" evidence="2">
    <location>
        <begin position="251"/>
        <end position="327"/>
    </location>
</feature>
<protein>
    <recommendedName>
        <fullName evidence="7">Integrase catalytic domain-containing protein</fullName>
    </recommendedName>
</protein>
<name>A0A1X6PC92_PORUM</name>
<evidence type="ECO:0000313" key="5">
    <source>
        <dbReference type="EMBL" id="OSX78467.1"/>
    </source>
</evidence>
<dbReference type="PROSITE" id="PS50994">
    <property type="entry name" value="INTEGRASE"/>
    <property type="match status" value="1"/>
</dbReference>
<evidence type="ECO:0000259" key="4">
    <source>
        <dbReference type="PROSITE" id="PS50994"/>
    </source>
</evidence>
<dbReference type="GO" id="GO:0003676">
    <property type="term" value="F:nucleic acid binding"/>
    <property type="evidence" value="ECO:0007669"/>
    <property type="project" value="InterPro"/>
</dbReference>
<dbReference type="GO" id="GO:0015074">
    <property type="term" value="P:DNA integration"/>
    <property type="evidence" value="ECO:0007669"/>
    <property type="project" value="InterPro"/>
</dbReference>
<proteinExistence type="predicted"/>
<feature type="compositionally biased region" description="Basic residues" evidence="2">
    <location>
        <begin position="753"/>
        <end position="767"/>
    </location>
</feature>
<keyword evidence="1" id="KW-0863">Zinc-finger</keyword>
<feature type="compositionally biased region" description="Gly residues" evidence="2">
    <location>
        <begin position="292"/>
        <end position="327"/>
    </location>
</feature>
<feature type="domain" description="Integrase catalytic" evidence="4">
    <location>
        <begin position="934"/>
        <end position="1103"/>
    </location>
</feature>
<dbReference type="InterPro" id="IPR001878">
    <property type="entry name" value="Znf_CCHC"/>
</dbReference>
<dbReference type="PROSITE" id="PS50158">
    <property type="entry name" value="ZF_CCHC"/>
    <property type="match status" value="1"/>
</dbReference>
<keyword evidence="1" id="KW-0862">Zinc</keyword>
<dbReference type="Pfam" id="PF07727">
    <property type="entry name" value="RVT_2"/>
    <property type="match status" value="1"/>
</dbReference>
<feature type="region of interest" description="Disordered" evidence="2">
    <location>
        <begin position="827"/>
        <end position="854"/>
    </location>
</feature>